<protein>
    <recommendedName>
        <fullName evidence="4">GLPGLI family protein</fullName>
    </recommendedName>
</protein>
<name>A0A0E2M7A2_PORGN</name>
<evidence type="ECO:0000313" key="2">
    <source>
        <dbReference type="EMBL" id="ERJ68216.1"/>
    </source>
</evidence>
<dbReference type="EMBL" id="AWUW01000029">
    <property type="protein sequence ID" value="ERJ68216.1"/>
    <property type="molecule type" value="Genomic_DNA"/>
</dbReference>
<dbReference type="HOGENOM" id="CLU_1165024_0_0_10"/>
<keyword evidence="1" id="KW-0732">Signal</keyword>
<dbReference type="Proteomes" id="UP000016630">
    <property type="component" value="Unassembled WGS sequence"/>
</dbReference>
<dbReference type="AlphaFoldDB" id="A0A0E2M7A2"/>
<dbReference type="RefSeq" id="WP_021663248.1">
    <property type="nucleotide sequence ID" value="NZ_KI259127.1"/>
</dbReference>
<dbReference type="InterPro" id="IPR005901">
    <property type="entry name" value="GLPGLI"/>
</dbReference>
<comment type="caution">
    <text evidence="2">The sequence shown here is derived from an EMBL/GenBank/DDBJ whole genome shotgun (WGS) entry which is preliminary data.</text>
</comment>
<feature type="chain" id="PRO_5002399345" description="GLPGLI family protein" evidence="1">
    <location>
        <begin position="20"/>
        <end position="238"/>
    </location>
</feature>
<accession>A0A0E2M7A2</accession>
<dbReference type="PATRIC" id="fig|1227271.3.peg.455"/>
<evidence type="ECO:0000256" key="1">
    <source>
        <dbReference type="SAM" id="SignalP"/>
    </source>
</evidence>
<reference evidence="2 3" key="1">
    <citation type="submission" date="2013-06" db="EMBL/GenBank/DDBJ databases">
        <authorList>
            <person name="Weinstock G."/>
            <person name="Sodergren E."/>
            <person name="Lobos E.A."/>
            <person name="Fulton L."/>
            <person name="Fulton R."/>
            <person name="Courtney L."/>
            <person name="Fronick C."/>
            <person name="O'Laughlin M."/>
            <person name="Godfrey J."/>
            <person name="Wilson R.M."/>
            <person name="Miner T."/>
            <person name="Farmer C."/>
            <person name="Delehaunty K."/>
            <person name="Cordes M."/>
            <person name="Minx P."/>
            <person name="Tomlinson C."/>
            <person name="Chen J."/>
            <person name="Wollam A."/>
            <person name="Pepin K.H."/>
            <person name="Bhonagiri V."/>
            <person name="Zhang X."/>
            <person name="Warren W."/>
            <person name="Mitreva M."/>
            <person name="Mardis E.R."/>
            <person name="Wilson R.K."/>
        </authorList>
    </citation>
    <scope>NUCLEOTIDE SEQUENCE [LARGE SCALE GENOMIC DNA]</scope>
    <source>
        <strain evidence="2 3">F0570</strain>
    </source>
</reference>
<evidence type="ECO:0000313" key="3">
    <source>
        <dbReference type="Proteomes" id="UP000016630"/>
    </source>
</evidence>
<dbReference type="Pfam" id="PF09697">
    <property type="entry name" value="Porph_ging"/>
    <property type="match status" value="1"/>
</dbReference>
<feature type="signal peptide" evidence="1">
    <location>
        <begin position="1"/>
        <end position="19"/>
    </location>
</feature>
<evidence type="ECO:0008006" key="4">
    <source>
        <dbReference type="Google" id="ProtNLM"/>
    </source>
</evidence>
<sequence>MARLFFAIFLMMSALPSFSQSKAVTVSYSFEMKIPEKIKQIENEQIRKLAIQKMQEKSQEYTMYFHDGLYGFSALSEAFQGKNFIVGGERSVFLDMKKRERVSQEGIMDKKFIVKEPFATLAWTIGKETKVILGKTCLKAITHIDKMPITAWFCEEIPIQIGPAGYCGLPGLIMEIESGSFVYSARKVEYTASILKITPPSKGEVLSREEFIKLREKKMKEIGVDPKHQPGGIQIIKM</sequence>
<gene>
    <name evidence="2" type="ORF">HMPREF1555_00502</name>
</gene>
<proteinExistence type="predicted"/>
<organism evidence="2 3">
    <name type="scientific">Porphyromonas gingivalis F0570</name>
    <dbReference type="NCBI Taxonomy" id="1227271"/>
    <lineage>
        <taxon>Bacteria</taxon>
        <taxon>Pseudomonadati</taxon>
        <taxon>Bacteroidota</taxon>
        <taxon>Bacteroidia</taxon>
        <taxon>Bacteroidales</taxon>
        <taxon>Porphyromonadaceae</taxon>
        <taxon>Porphyromonas</taxon>
    </lineage>
</organism>
<dbReference type="NCBIfam" id="TIGR01200">
    <property type="entry name" value="GLPGLI"/>
    <property type="match status" value="1"/>
</dbReference>